<feature type="transmembrane region" description="Helical" evidence="3">
    <location>
        <begin position="336"/>
        <end position="358"/>
    </location>
</feature>
<feature type="coiled-coil region" evidence="1">
    <location>
        <begin position="412"/>
        <end position="502"/>
    </location>
</feature>
<feature type="region of interest" description="Disordered" evidence="2">
    <location>
        <begin position="768"/>
        <end position="800"/>
    </location>
</feature>
<proteinExistence type="predicted"/>
<name>A0ABQ4Z6J7_9ASTR</name>
<protein>
    <recommendedName>
        <fullName evidence="6">Transposase (Putative), gypsy type</fullName>
    </recommendedName>
</protein>
<gene>
    <name evidence="4" type="ORF">Tco_0751313</name>
</gene>
<feature type="transmembrane region" description="Helical" evidence="3">
    <location>
        <begin position="83"/>
        <end position="106"/>
    </location>
</feature>
<dbReference type="Gene3D" id="1.10.287.1490">
    <property type="match status" value="1"/>
</dbReference>
<keyword evidence="3" id="KW-0812">Transmembrane</keyword>
<reference evidence="4" key="2">
    <citation type="submission" date="2022-01" db="EMBL/GenBank/DDBJ databases">
        <authorList>
            <person name="Yamashiro T."/>
            <person name="Shiraishi A."/>
            <person name="Satake H."/>
            <person name="Nakayama K."/>
        </authorList>
    </citation>
    <scope>NUCLEOTIDE SEQUENCE</scope>
</reference>
<evidence type="ECO:0000256" key="3">
    <source>
        <dbReference type="SAM" id="Phobius"/>
    </source>
</evidence>
<reference evidence="4" key="1">
    <citation type="journal article" date="2022" name="Int. J. Mol. Sci.">
        <title>Draft Genome of Tanacetum Coccineum: Genomic Comparison of Closely Related Tanacetum-Family Plants.</title>
        <authorList>
            <person name="Yamashiro T."/>
            <person name="Shiraishi A."/>
            <person name="Nakayama K."/>
            <person name="Satake H."/>
        </authorList>
    </citation>
    <scope>NUCLEOTIDE SEQUENCE</scope>
</reference>
<comment type="caution">
    <text evidence="4">The sequence shown here is derived from an EMBL/GenBank/DDBJ whole genome shotgun (WGS) entry which is preliminary data.</text>
</comment>
<keyword evidence="1" id="KW-0175">Coiled coil</keyword>
<evidence type="ECO:0000256" key="2">
    <source>
        <dbReference type="SAM" id="MobiDB-lite"/>
    </source>
</evidence>
<keyword evidence="3" id="KW-1133">Transmembrane helix</keyword>
<organism evidence="4 5">
    <name type="scientific">Tanacetum coccineum</name>
    <dbReference type="NCBI Taxonomy" id="301880"/>
    <lineage>
        <taxon>Eukaryota</taxon>
        <taxon>Viridiplantae</taxon>
        <taxon>Streptophyta</taxon>
        <taxon>Embryophyta</taxon>
        <taxon>Tracheophyta</taxon>
        <taxon>Spermatophyta</taxon>
        <taxon>Magnoliopsida</taxon>
        <taxon>eudicotyledons</taxon>
        <taxon>Gunneridae</taxon>
        <taxon>Pentapetalae</taxon>
        <taxon>asterids</taxon>
        <taxon>campanulids</taxon>
        <taxon>Asterales</taxon>
        <taxon>Asteraceae</taxon>
        <taxon>Asteroideae</taxon>
        <taxon>Anthemideae</taxon>
        <taxon>Anthemidinae</taxon>
        <taxon>Tanacetum</taxon>
    </lineage>
</organism>
<dbReference type="Proteomes" id="UP001151760">
    <property type="component" value="Unassembled WGS sequence"/>
</dbReference>
<keyword evidence="5" id="KW-1185">Reference proteome</keyword>
<accession>A0ABQ4Z6J7</accession>
<dbReference type="EMBL" id="BQNB010011001">
    <property type="protein sequence ID" value="GJS84772.1"/>
    <property type="molecule type" value="Genomic_DNA"/>
</dbReference>
<evidence type="ECO:0008006" key="6">
    <source>
        <dbReference type="Google" id="ProtNLM"/>
    </source>
</evidence>
<evidence type="ECO:0000256" key="1">
    <source>
        <dbReference type="SAM" id="Coils"/>
    </source>
</evidence>
<keyword evidence="3" id="KW-0472">Membrane</keyword>
<evidence type="ECO:0000313" key="5">
    <source>
        <dbReference type="Proteomes" id="UP001151760"/>
    </source>
</evidence>
<evidence type="ECO:0000313" key="4">
    <source>
        <dbReference type="EMBL" id="GJS84772.1"/>
    </source>
</evidence>
<sequence>MVFPLSVSLKSKILSKDPPPKLSHYESEAREFLRTHTAPFRKFSEPFLCWVGISRYYTLDENSYPTFWDGDEGGYILSLRLRFCFIVIISNTFVVILAEMDLFAFIRHSDPTKVRVGERDLADRELKLLKMTEGRTVALDPPATAENSAERDDVQEEVVAKDDSEVVVEKPQKKRKRKVIRDASSFALPLKRLRDDYQSLPFRTGGKSLTAFRSIVPDGSIIPSDAIRPVVTASVTPTLMSKLSLHSDSYSEAASLVRSVADARVMTVAVTTTIDANVAAGSKAKDVLREIEHIGDSASAGRIEADAVTNDSVLDDPYVCRDMTDRLAPLRYLHSYIPWTMIIFILSSMLGLRGRCVWGRSIPWKRKNELEDKCAGQAILLSERDTKIAHLKSLLSLKEAEAMEAISLRGQLAALEATNASKSAELRALKDKIFSLEGEKNALCERVEALESAAASKEIELTSLSSQVSKLTADLSGFQLSRDELNSKVASLESERDCLVTQRSSLKSSFEFFKGQVEKMQDEHVGVLIDRFTAIDSDLMKITLHMDAEFYPRYLTTIAGRRWLLNRGLKLVLSKCLSSPEYLSAMGEAIGRAIDKGMQDGLAAGIEHGVAGRSITDVAAYNPSAESDYVAAVNALQSVSFPLLAQLEAHKDASMADIMDLLRLESPTAETSEARPPQPSLDELMIPIHRLEDQVVIGETSLAFSLEVAHNRVQRLRGDATARRLSLTDSIRPLVEPLSSRVLTGEASSSADVTVTTALATTFAQTFPIPAGPSTEVPPSPKIVFEEEELDTTPEHALAS</sequence>